<dbReference type="EMBL" id="BPLR01014481">
    <property type="protein sequence ID" value="GIY69070.1"/>
    <property type="molecule type" value="Genomic_DNA"/>
</dbReference>
<comment type="caution">
    <text evidence="2">The sequence shown here is derived from an EMBL/GenBank/DDBJ whole genome shotgun (WGS) entry which is preliminary data.</text>
</comment>
<dbReference type="Proteomes" id="UP001054945">
    <property type="component" value="Unassembled WGS sequence"/>
</dbReference>
<dbReference type="AlphaFoldDB" id="A0AAV4VFL7"/>
<sequence length="460" mass="51721">MGPHPEAPVDVQKYIGSCLITQQTRSKRKSCPRNQQQHLPKDGSMCGGYMPPCNRCCNTPIQNSGYNISNYAWTGVPLISVARQNKNHHQHHHQMHPGKSRHTPRTNAKQNDYSCPLSVDSSGNLEDILPISRLAIHAQGAPLILSPKDIEKHSKDLDVYYNNSPQFKGRNFYVEDCPNNNHLLMLMPDDGQSYPIRDDKTGCFIEDDFSVGSDPDPALNPSRTVSSSPSQSDCISTTSEDSGTSENGLPRIIKPRKRRKKERRTSESDSGSSCSGGGSNSSNTMEELSGTIVTLKPYQPLCYRYDSSGFKIYPSPPLSPKTEIRFSDTVERVIRKGRYPYPPSPRCQCPYCVPPPSTFLTPPDSPVDVSENGLSMAMMRRGRACRSPDTTWMNRREMDMKIVTMGSYEDDLNIDESIMKSQNTLVRQYWLTLGLPPILLLILRMRVLGSPWNWLRSKNF</sequence>
<feature type="compositionally biased region" description="Low complexity" evidence="1">
    <location>
        <begin position="222"/>
        <end position="232"/>
    </location>
</feature>
<evidence type="ECO:0000256" key="1">
    <source>
        <dbReference type="SAM" id="MobiDB-lite"/>
    </source>
</evidence>
<evidence type="ECO:0000313" key="3">
    <source>
        <dbReference type="Proteomes" id="UP001054945"/>
    </source>
</evidence>
<protein>
    <submittedName>
        <fullName evidence="2">CCR4-NOT transcription complex subunit 6-like</fullName>
    </submittedName>
</protein>
<accession>A0AAV4VFL7</accession>
<keyword evidence="3" id="KW-1185">Reference proteome</keyword>
<name>A0AAV4VFL7_CAEEX</name>
<feature type="region of interest" description="Disordered" evidence="1">
    <location>
        <begin position="205"/>
        <end position="285"/>
    </location>
</feature>
<gene>
    <name evidence="2" type="primary">Cnot6l</name>
    <name evidence="2" type="ORF">CEXT_391371</name>
</gene>
<organism evidence="2 3">
    <name type="scientific">Caerostris extrusa</name>
    <name type="common">Bark spider</name>
    <name type="synonym">Caerostris bankana</name>
    <dbReference type="NCBI Taxonomy" id="172846"/>
    <lineage>
        <taxon>Eukaryota</taxon>
        <taxon>Metazoa</taxon>
        <taxon>Ecdysozoa</taxon>
        <taxon>Arthropoda</taxon>
        <taxon>Chelicerata</taxon>
        <taxon>Arachnida</taxon>
        <taxon>Araneae</taxon>
        <taxon>Araneomorphae</taxon>
        <taxon>Entelegynae</taxon>
        <taxon>Araneoidea</taxon>
        <taxon>Araneidae</taxon>
        <taxon>Caerostris</taxon>
    </lineage>
</organism>
<feature type="compositionally biased region" description="Basic residues" evidence="1">
    <location>
        <begin position="253"/>
        <end position="263"/>
    </location>
</feature>
<feature type="compositionally biased region" description="Polar residues" evidence="1">
    <location>
        <begin position="233"/>
        <end position="247"/>
    </location>
</feature>
<feature type="region of interest" description="Disordered" evidence="1">
    <location>
        <begin position="84"/>
        <end position="109"/>
    </location>
</feature>
<evidence type="ECO:0000313" key="2">
    <source>
        <dbReference type="EMBL" id="GIY69070.1"/>
    </source>
</evidence>
<reference evidence="2 3" key="1">
    <citation type="submission" date="2021-06" db="EMBL/GenBank/DDBJ databases">
        <title>Caerostris extrusa draft genome.</title>
        <authorList>
            <person name="Kono N."/>
            <person name="Arakawa K."/>
        </authorList>
    </citation>
    <scope>NUCLEOTIDE SEQUENCE [LARGE SCALE GENOMIC DNA]</scope>
</reference>
<proteinExistence type="predicted"/>
<feature type="compositionally biased region" description="Basic residues" evidence="1">
    <location>
        <begin position="85"/>
        <end position="104"/>
    </location>
</feature>